<dbReference type="InterPro" id="IPR045087">
    <property type="entry name" value="Cu-oxidase_fam"/>
</dbReference>
<evidence type="ECO:0000313" key="10">
    <source>
        <dbReference type="Proteomes" id="UP000663829"/>
    </source>
</evidence>
<gene>
    <name evidence="8" type="ORF">GPM918_LOCUS40466</name>
    <name evidence="9" type="ORF">SRO942_LOCUS41407</name>
</gene>
<dbReference type="AlphaFoldDB" id="A0A815YNT5"/>
<comment type="similarity">
    <text evidence="1">Belongs to the multicopper oxidase family.</text>
</comment>
<dbReference type="Proteomes" id="UP000663829">
    <property type="component" value="Unassembled WGS sequence"/>
</dbReference>
<evidence type="ECO:0000313" key="8">
    <source>
        <dbReference type="EMBL" id="CAF1572033.1"/>
    </source>
</evidence>
<keyword evidence="10" id="KW-1185">Reference proteome</keyword>
<feature type="domain" description="Plastocyanin-like" evidence="5">
    <location>
        <begin position="168"/>
        <end position="319"/>
    </location>
</feature>
<dbReference type="PANTHER" id="PTHR11709">
    <property type="entry name" value="MULTI-COPPER OXIDASE"/>
    <property type="match status" value="1"/>
</dbReference>
<dbReference type="EMBL" id="CAJOBC010095831">
    <property type="protein sequence ID" value="CAF4435618.1"/>
    <property type="molecule type" value="Genomic_DNA"/>
</dbReference>
<dbReference type="CDD" id="cd04206">
    <property type="entry name" value="CuRO_1_LCC_like"/>
    <property type="match status" value="1"/>
</dbReference>
<dbReference type="Pfam" id="PF07732">
    <property type="entry name" value="Cu-oxidase_3"/>
    <property type="match status" value="1"/>
</dbReference>
<dbReference type="InterPro" id="IPR033138">
    <property type="entry name" value="Cu_oxidase_CS"/>
</dbReference>
<dbReference type="OrthoDB" id="2121828at2759"/>
<dbReference type="Proteomes" id="UP000681722">
    <property type="component" value="Unassembled WGS sequence"/>
</dbReference>
<dbReference type="InterPro" id="IPR011707">
    <property type="entry name" value="Cu-oxidase-like_N"/>
</dbReference>
<keyword evidence="3" id="KW-0560">Oxidoreductase</keyword>
<dbReference type="GO" id="GO:0016491">
    <property type="term" value="F:oxidoreductase activity"/>
    <property type="evidence" value="ECO:0007669"/>
    <property type="project" value="UniProtKB-KW"/>
</dbReference>
<dbReference type="PROSITE" id="PS00079">
    <property type="entry name" value="MULTICOPPER_OXIDASE1"/>
    <property type="match status" value="1"/>
</dbReference>
<dbReference type="Pfam" id="PF00394">
    <property type="entry name" value="Cu-oxidase"/>
    <property type="match status" value="1"/>
</dbReference>
<dbReference type="PANTHER" id="PTHR11709:SF394">
    <property type="entry name" value="FI03373P-RELATED"/>
    <property type="match status" value="1"/>
</dbReference>
<dbReference type="EMBL" id="CAJNOQ010029998">
    <property type="protein sequence ID" value="CAF1572033.1"/>
    <property type="molecule type" value="Genomic_DNA"/>
</dbReference>
<dbReference type="InterPro" id="IPR011706">
    <property type="entry name" value="Cu-oxidase_C"/>
</dbReference>
<evidence type="ECO:0000256" key="1">
    <source>
        <dbReference type="ARBA" id="ARBA00010609"/>
    </source>
</evidence>
<reference evidence="8" key="1">
    <citation type="submission" date="2021-02" db="EMBL/GenBank/DDBJ databases">
        <authorList>
            <person name="Nowell W R."/>
        </authorList>
    </citation>
    <scope>NUCLEOTIDE SEQUENCE</scope>
</reference>
<evidence type="ECO:0000256" key="2">
    <source>
        <dbReference type="ARBA" id="ARBA00022723"/>
    </source>
</evidence>
<keyword evidence="4" id="KW-0186">Copper</keyword>
<feature type="domain" description="Plastocyanin-like" evidence="7">
    <location>
        <begin position="48"/>
        <end position="153"/>
    </location>
</feature>
<dbReference type="GO" id="GO:0005507">
    <property type="term" value="F:copper ion binding"/>
    <property type="evidence" value="ECO:0007669"/>
    <property type="project" value="InterPro"/>
</dbReference>
<evidence type="ECO:0000259" key="6">
    <source>
        <dbReference type="Pfam" id="PF07731"/>
    </source>
</evidence>
<dbReference type="InterPro" id="IPR001117">
    <property type="entry name" value="Cu-oxidase_2nd"/>
</dbReference>
<accession>A0A815YNT5</accession>
<dbReference type="Gene3D" id="2.60.40.420">
    <property type="entry name" value="Cupredoxins - blue copper proteins"/>
    <property type="match status" value="3"/>
</dbReference>
<dbReference type="InterPro" id="IPR002355">
    <property type="entry name" value="Cu_oxidase_Cu_BS"/>
</dbReference>
<evidence type="ECO:0000256" key="3">
    <source>
        <dbReference type="ARBA" id="ARBA00023002"/>
    </source>
</evidence>
<evidence type="ECO:0000259" key="7">
    <source>
        <dbReference type="Pfam" id="PF07732"/>
    </source>
</evidence>
<proteinExistence type="inferred from homology"/>
<dbReference type="SUPFAM" id="SSF49503">
    <property type="entry name" value="Cupredoxins"/>
    <property type="match status" value="3"/>
</dbReference>
<evidence type="ECO:0008006" key="11">
    <source>
        <dbReference type="Google" id="ProtNLM"/>
    </source>
</evidence>
<protein>
    <recommendedName>
        <fullName evidence="11">L-ascorbate oxidase</fullName>
    </recommendedName>
</protein>
<evidence type="ECO:0000256" key="4">
    <source>
        <dbReference type="ARBA" id="ARBA00023008"/>
    </source>
</evidence>
<dbReference type="Pfam" id="PF07731">
    <property type="entry name" value="Cu-oxidase_2"/>
    <property type="match status" value="1"/>
</dbReference>
<dbReference type="FunFam" id="2.60.40.420:FF:000045">
    <property type="entry name" value="Laccase 2"/>
    <property type="match status" value="1"/>
</dbReference>
<dbReference type="InterPro" id="IPR008972">
    <property type="entry name" value="Cupredoxin"/>
</dbReference>
<dbReference type="PROSITE" id="PS00080">
    <property type="entry name" value="MULTICOPPER_OXIDASE2"/>
    <property type="match status" value="1"/>
</dbReference>
<evidence type="ECO:0000313" key="9">
    <source>
        <dbReference type="EMBL" id="CAF4435618.1"/>
    </source>
</evidence>
<feature type="domain" description="Plastocyanin-like" evidence="6">
    <location>
        <begin position="416"/>
        <end position="540"/>
    </location>
</feature>
<evidence type="ECO:0000259" key="5">
    <source>
        <dbReference type="Pfam" id="PF00394"/>
    </source>
</evidence>
<comment type="caution">
    <text evidence="8">The sequence shown here is derived from an EMBL/GenBank/DDBJ whole genome shotgun (WGS) entry which is preliminary data.</text>
</comment>
<name>A0A815YNT5_9BILA</name>
<sequence length="550" mass="62990">MGETNRMILTFYLLFATAMIDVVLARRRYYQLFVTNEDIQPDCIKLNISRQSTVLINKQFPGPEIRATIGDILIVNVYNQLINNEDLTIHFHGVLQKQTPQMDGVPYLTQLPIKSGENCSYVFRVQRIGTFFYHSHIGLQSMTAFGSLIFVDRSNDKIIRTRYNYTEERTLLLSDWWHNDRLHLEQGLLAVPFQWLGEPSAIIINGKTMFNSSCETVNGAGYSVINVERGHRYRIRVIGATTLSTLVFGIEKHKLLLIEVDGNYVEPLSVSYLEIASGQRYSFILDTTNQPIKNYYIQASIRWRLVKPNNGIAILRYKSASLVNKIFIANQTFSLPKETVEYLTNKLQPLTNFTNNYNGGKVPRKSNQEFVLAGGQAAFNGTGIQWVVNNNSLMLEKLSQPKSALEDVYSNNQLSFKTYVIKKGQVIDIILQNLVGAGGVCESHPWHTHGHMFWEISYGDGVYREKDTHLFAHPFLRDTTMLYATSNAYFQYVNSTNHNKPCGWKKIRLIADNPGLWFVHCHIVPHMLMGMSIVLEESKKDIKMVYIPKY</sequence>
<keyword evidence="2" id="KW-0479">Metal-binding</keyword>
<organism evidence="8 10">
    <name type="scientific">Didymodactylos carnosus</name>
    <dbReference type="NCBI Taxonomy" id="1234261"/>
    <lineage>
        <taxon>Eukaryota</taxon>
        <taxon>Metazoa</taxon>
        <taxon>Spiralia</taxon>
        <taxon>Gnathifera</taxon>
        <taxon>Rotifera</taxon>
        <taxon>Eurotatoria</taxon>
        <taxon>Bdelloidea</taxon>
        <taxon>Philodinida</taxon>
        <taxon>Philodinidae</taxon>
        <taxon>Didymodactylos</taxon>
    </lineage>
</organism>